<reference evidence="2" key="1">
    <citation type="submission" date="2020-10" db="EMBL/GenBank/DDBJ databases">
        <authorList>
            <person name="Han B."/>
            <person name="Lu T."/>
            <person name="Zhao Q."/>
            <person name="Huang X."/>
            <person name="Zhao Y."/>
        </authorList>
    </citation>
    <scope>NUCLEOTIDE SEQUENCE</scope>
</reference>
<evidence type="ECO:0000256" key="1">
    <source>
        <dbReference type="SAM" id="MobiDB-lite"/>
    </source>
</evidence>
<feature type="region of interest" description="Disordered" evidence="1">
    <location>
        <begin position="295"/>
        <end position="316"/>
    </location>
</feature>
<proteinExistence type="predicted"/>
<comment type="caution">
    <text evidence="2">The sequence shown here is derived from an EMBL/GenBank/DDBJ whole genome shotgun (WGS) entry which is preliminary data.</text>
</comment>
<feature type="compositionally biased region" description="Low complexity" evidence="1">
    <location>
        <begin position="86"/>
        <end position="95"/>
    </location>
</feature>
<sequence>MTGLCVRSSTRGAALCAAQDVGAAAHLAVRASGCPTHSTPSDLSLALPRGPPEPPPTLRRVMMKPLPSPPLLTQAIGDEKNCPRQSSSSSSLGLSDTSPHRAQLQLDGGSKASVSVFVGDRGLCIWTDDAFHQTIGIRKSQLARKFDFAKHVRRRMDPRLRTWAKEMAGSPECSTAMTMPLRPPRSEESSARHEPRRSSGGAVGAAELPDPEPAEESQRGHKIYKGFSLNTRHPNRPLMQGSSSLEIALSLSPSSTVQHAVAGGNLLVGCLIYEASLLVTTSRPRLPAACVDQQPAGVQDQGPESVLRSALVSSPV</sequence>
<organism evidence="2 3">
    <name type="scientific">Miscanthus lutarioriparius</name>
    <dbReference type="NCBI Taxonomy" id="422564"/>
    <lineage>
        <taxon>Eukaryota</taxon>
        <taxon>Viridiplantae</taxon>
        <taxon>Streptophyta</taxon>
        <taxon>Embryophyta</taxon>
        <taxon>Tracheophyta</taxon>
        <taxon>Spermatophyta</taxon>
        <taxon>Magnoliopsida</taxon>
        <taxon>Liliopsida</taxon>
        <taxon>Poales</taxon>
        <taxon>Poaceae</taxon>
        <taxon>PACMAD clade</taxon>
        <taxon>Panicoideae</taxon>
        <taxon>Andropogonodae</taxon>
        <taxon>Andropogoneae</taxon>
        <taxon>Saccharinae</taxon>
        <taxon>Miscanthus</taxon>
    </lineage>
</organism>
<dbReference type="EMBL" id="CAJGYO010000017">
    <property type="protein sequence ID" value="CAD6335033.1"/>
    <property type="molecule type" value="Genomic_DNA"/>
</dbReference>
<protein>
    <submittedName>
        <fullName evidence="2">Uncharacterized protein</fullName>
    </submittedName>
</protein>
<accession>A0A811S1W1</accession>
<dbReference type="Proteomes" id="UP000604825">
    <property type="component" value="Unassembled WGS sequence"/>
</dbReference>
<evidence type="ECO:0000313" key="3">
    <source>
        <dbReference type="Proteomes" id="UP000604825"/>
    </source>
</evidence>
<gene>
    <name evidence="2" type="ORF">NCGR_LOCUS59131</name>
</gene>
<feature type="region of interest" description="Disordered" evidence="1">
    <location>
        <begin position="63"/>
        <end position="106"/>
    </location>
</feature>
<feature type="region of interest" description="Disordered" evidence="1">
    <location>
        <begin position="38"/>
        <end position="57"/>
    </location>
</feature>
<feature type="compositionally biased region" description="Basic and acidic residues" evidence="1">
    <location>
        <begin position="184"/>
        <end position="197"/>
    </location>
</feature>
<dbReference type="AlphaFoldDB" id="A0A811S1W1"/>
<keyword evidence="3" id="KW-1185">Reference proteome</keyword>
<evidence type="ECO:0000313" key="2">
    <source>
        <dbReference type="EMBL" id="CAD6335033.1"/>
    </source>
</evidence>
<feature type="region of interest" description="Disordered" evidence="1">
    <location>
        <begin position="167"/>
        <end position="220"/>
    </location>
</feature>
<name>A0A811S1W1_9POAL</name>